<evidence type="ECO:0000259" key="2">
    <source>
        <dbReference type="Pfam" id="PF23584"/>
    </source>
</evidence>
<feature type="chain" id="PRO_5041998223" description="DUF7136 domain-containing protein" evidence="1">
    <location>
        <begin position="19"/>
        <end position="297"/>
    </location>
</feature>
<feature type="signal peptide" evidence="1">
    <location>
        <begin position="1"/>
        <end position="18"/>
    </location>
</feature>
<evidence type="ECO:0000313" key="4">
    <source>
        <dbReference type="Proteomes" id="UP001197093"/>
    </source>
</evidence>
<dbReference type="Pfam" id="PF23584">
    <property type="entry name" value="DUF7136"/>
    <property type="match status" value="1"/>
</dbReference>
<dbReference type="AlphaFoldDB" id="A0AAD4HZQ9"/>
<feature type="domain" description="DUF7136" evidence="2">
    <location>
        <begin position="24"/>
        <end position="155"/>
    </location>
</feature>
<proteinExistence type="predicted"/>
<evidence type="ECO:0000313" key="3">
    <source>
        <dbReference type="EMBL" id="KAG7290312.1"/>
    </source>
</evidence>
<accession>A0AAD4HZQ9</accession>
<reference evidence="3" key="1">
    <citation type="submission" date="2023-02" db="EMBL/GenBank/DDBJ databases">
        <authorList>
            <person name="Palmer J.M."/>
        </authorList>
    </citation>
    <scope>NUCLEOTIDE SEQUENCE</scope>
    <source>
        <strain evidence="3">FW57</strain>
    </source>
</reference>
<sequence length="297" mass="31966">MHWLWASATLASAAASAAQVVVTMPRHFEVDIVFPHNETYKPTDTMPIVFAVQNITVPISIGDFQLDWYIWNFPGGQFDRNRSDHVSWGSFQVPAYTIANGTALDTTLFLVGFTNVTNWFRYLRPIPAATEYTPAVDDRFVLQWMMHWSDLPETCPETLVWLKGAMMLNIQTAGGKGGSGWQGEIHDVQEPLPECPEFGGEIHIRPSSNASAPECPALGFLESAQGNPCAVKVDQAVASSISSRVSSSVASSMSKYHPTPAPTTQGVASSTSKAGVGPAHAVQTALAAVCVLCGLAL</sequence>
<organism evidence="3 4">
    <name type="scientific">Staphylotrichum longicolle</name>
    <dbReference type="NCBI Taxonomy" id="669026"/>
    <lineage>
        <taxon>Eukaryota</taxon>
        <taxon>Fungi</taxon>
        <taxon>Dikarya</taxon>
        <taxon>Ascomycota</taxon>
        <taxon>Pezizomycotina</taxon>
        <taxon>Sordariomycetes</taxon>
        <taxon>Sordariomycetidae</taxon>
        <taxon>Sordariales</taxon>
        <taxon>Chaetomiaceae</taxon>
        <taxon>Staphylotrichum</taxon>
    </lineage>
</organism>
<dbReference type="Proteomes" id="UP001197093">
    <property type="component" value="Unassembled WGS sequence"/>
</dbReference>
<comment type="caution">
    <text evidence="3">The sequence shown here is derived from an EMBL/GenBank/DDBJ whole genome shotgun (WGS) entry which is preliminary data.</text>
</comment>
<dbReference type="InterPro" id="IPR055560">
    <property type="entry name" value="DUF7136"/>
</dbReference>
<keyword evidence="1" id="KW-0732">Signal</keyword>
<name>A0AAD4HZQ9_9PEZI</name>
<dbReference type="EMBL" id="JAHCVI010000001">
    <property type="protein sequence ID" value="KAG7290312.1"/>
    <property type="molecule type" value="Genomic_DNA"/>
</dbReference>
<evidence type="ECO:0000256" key="1">
    <source>
        <dbReference type="SAM" id="SignalP"/>
    </source>
</evidence>
<gene>
    <name evidence="3" type="ORF">NEMBOFW57_000311</name>
</gene>
<keyword evidence="4" id="KW-1185">Reference proteome</keyword>
<protein>
    <recommendedName>
        <fullName evidence="2">DUF7136 domain-containing protein</fullName>
    </recommendedName>
</protein>